<proteinExistence type="predicted"/>
<dbReference type="Pfam" id="PF07963">
    <property type="entry name" value="N_methyl"/>
    <property type="match status" value="1"/>
</dbReference>
<name>A0ABX8N622_9PSED</name>
<dbReference type="InterPro" id="IPR012902">
    <property type="entry name" value="N_methyl_site"/>
</dbReference>
<dbReference type="EMBL" id="CP077076">
    <property type="protein sequence ID" value="QXH51206.1"/>
    <property type="molecule type" value="Genomic_DNA"/>
</dbReference>
<accession>A0ABX8N622</accession>
<dbReference type="Proteomes" id="UP001046350">
    <property type="component" value="Chromosome"/>
</dbReference>
<organism evidence="1 2">
    <name type="scientific">Pseudomonas fakonensis</name>
    <dbReference type="NCBI Taxonomy" id="2842355"/>
    <lineage>
        <taxon>Bacteria</taxon>
        <taxon>Pseudomonadati</taxon>
        <taxon>Pseudomonadota</taxon>
        <taxon>Gammaproteobacteria</taxon>
        <taxon>Pseudomonadales</taxon>
        <taxon>Pseudomonadaceae</taxon>
        <taxon>Pseudomonas</taxon>
    </lineage>
</organism>
<sequence length="150" mass="16940">MSRLTSRGFTLLELLLVLALLATLVGLTGLSFGHDPQRQAQQEASLFRQMLQLARQRAVLEGAPFGVWVEGQEYRLYRRSQQSWEPAGEPRDTGLRLLLLLDGQLPAQDGEPQLLIHENDEHSVFSLHFHQDVERLASVSSDGLNDPWLE</sequence>
<evidence type="ECO:0000313" key="1">
    <source>
        <dbReference type="EMBL" id="QXH51206.1"/>
    </source>
</evidence>
<keyword evidence="2" id="KW-1185">Reference proteome</keyword>
<protein>
    <submittedName>
        <fullName evidence="1">Prepilin-type N-terminal cleavage/methylation domain-containing protein</fullName>
    </submittedName>
</protein>
<evidence type="ECO:0000313" key="2">
    <source>
        <dbReference type="Proteomes" id="UP001046350"/>
    </source>
</evidence>
<dbReference type="RefSeq" id="WP_217840746.1">
    <property type="nucleotide sequence ID" value="NZ_CP077076.1"/>
</dbReference>
<reference evidence="1" key="1">
    <citation type="journal article" date="2021" name="Microorganisms">
        <title>The Ever-Expanding Pseudomonas Genus: Description of 43 New Species and Partition of the Pseudomonas putida Group.</title>
        <authorList>
            <person name="Girard L."/>
            <person name="Lood C."/>
            <person name="Hofte M."/>
            <person name="Vandamme P."/>
            <person name="Rokni-Zadeh H."/>
            <person name="van Noort V."/>
            <person name="Lavigne R."/>
            <person name="De Mot R."/>
        </authorList>
    </citation>
    <scope>NUCLEOTIDE SEQUENCE</scope>
    <source>
        <strain evidence="1">COW40</strain>
    </source>
</reference>
<gene>
    <name evidence="1" type="ORF">KSS94_25265</name>
</gene>
<dbReference type="NCBIfam" id="TIGR02532">
    <property type="entry name" value="IV_pilin_GFxxxE"/>
    <property type="match status" value="1"/>
</dbReference>
<dbReference type="PROSITE" id="PS00409">
    <property type="entry name" value="PROKAR_NTER_METHYL"/>
    <property type="match status" value="1"/>
</dbReference>